<dbReference type="SUPFAM" id="SSF48371">
    <property type="entry name" value="ARM repeat"/>
    <property type="match status" value="1"/>
</dbReference>
<feature type="domain" description="Exportin-2 central" evidence="2">
    <location>
        <begin position="2"/>
        <end position="66"/>
    </location>
</feature>
<reference evidence="3 4" key="1">
    <citation type="journal article" date="2023" name="Commun. Biol.">
        <title>Genome analysis of Parmales, the sister group of diatoms, reveals the evolutionary specialization of diatoms from phago-mixotrophs to photoautotrophs.</title>
        <authorList>
            <person name="Ban H."/>
            <person name="Sato S."/>
            <person name="Yoshikawa S."/>
            <person name="Yamada K."/>
            <person name="Nakamura Y."/>
            <person name="Ichinomiya M."/>
            <person name="Sato N."/>
            <person name="Blanc-Mathieu R."/>
            <person name="Endo H."/>
            <person name="Kuwata A."/>
            <person name="Ogata H."/>
        </authorList>
    </citation>
    <scope>NUCLEOTIDE SEQUENCE [LARGE SCALE GENOMIC DNA]</scope>
</reference>
<dbReference type="Pfam" id="PF08506">
    <property type="entry name" value="Cse1"/>
    <property type="match status" value="1"/>
</dbReference>
<protein>
    <submittedName>
        <fullName evidence="3">Uncharacterized protein</fullName>
    </submittedName>
</protein>
<keyword evidence="4" id="KW-1185">Reference proteome</keyword>
<dbReference type="Proteomes" id="UP001165060">
    <property type="component" value="Unassembled WGS sequence"/>
</dbReference>
<dbReference type="PANTHER" id="PTHR10997">
    <property type="entry name" value="IMPORTIN-7, 8, 11"/>
    <property type="match status" value="1"/>
</dbReference>
<sequence>MDVFQNLIAPELSGPPTGMLPASCIRFIITFRNQFQKQHYAHVLPMLLQQLASQDIVVHTYAAAAIERILTVKDAGGKELVFGRADLQPHLQALFGGLFGIIESDNAENEYVMKCVMRSLAVIAEDVKPVTEMIMSKLTAALGLVCKNPSNPRYNHFLFESIAVLVRNVCSTSPEAVAAFEPLLFPPFQTVLQMEVTEFIPYVFQVLAQLLEYRAPGEALSASYTGLFAPLLTPTLWESKGNVPALTRLIVAYVNKGGVPLLSSGNNLMGVLGVFQKLISSKANEASGFLVITGLLEHLGIDTLKEQVPQVFQILMMRLQSAKTAKFCRLMTLFISFFVAKFGAKAFLGLMNGIQPGLGVMVLGPVFAKTIVVDGAVYNKLDTKTIVLGITALLEEAEIVQGGMESGSLWGNLVVAVCKLMHAAGVEKNDNFEDPADAQIEVQFDSAFSKLNFAGAVAVDKFSATPDFAAAFVQKLSALCAAQPGSLLALANGELDKVDNGKYKTVLQEVCGKYGVNSLM</sequence>
<dbReference type="InterPro" id="IPR016024">
    <property type="entry name" value="ARM-type_fold"/>
</dbReference>
<dbReference type="InterPro" id="IPR013713">
    <property type="entry name" value="XPO2_central"/>
</dbReference>
<feature type="domain" description="Exportin-2 C-terminal" evidence="1">
    <location>
        <begin position="67"/>
        <end position="498"/>
    </location>
</feature>
<dbReference type="PANTHER" id="PTHR10997:SF8">
    <property type="entry name" value="EXPORTIN-2"/>
    <property type="match status" value="1"/>
</dbReference>
<name>A0ABQ6MPQ8_9STRA</name>
<proteinExistence type="predicted"/>
<gene>
    <name evidence="3" type="ORF">TeGR_g12222</name>
</gene>
<dbReference type="Pfam" id="PF03378">
    <property type="entry name" value="CAS_CSE1"/>
    <property type="match status" value="1"/>
</dbReference>
<dbReference type="Gene3D" id="1.25.10.10">
    <property type="entry name" value="Leucine-rich Repeat Variant"/>
    <property type="match status" value="1"/>
</dbReference>
<evidence type="ECO:0000313" key="3">
    <source>
        <dbReference type="EMBL" id="GMI29752.1"/>
    </source>
</evidence>
<evidence type="ECO:0000259" key="1">
    <source>
        <dbReference type="Pfam" id="PF03378"/>
    </source>
</evidence>
<evidence type="ECO:0000313" key="4">
    <source>
        <dbReference type="Proteomes" id="UP001165060"/>
    </source>
</evidence>
<dbReference type="EMBL" id="BRYB01001617">
    <property type="protein sequence ID" value="GMI29752.1"/>
    <property type="molecule type" value="Genomic_DNA"/>
</dbReference>
<dbReference type="InterPro" id="IPR005043">
    <property type="entry name" value="XPO2_C"/>
</dbReference>
<evidence type="ECO:0000259" key="2">
    <source>
        <dbReference type="Pfam" id="PF08506"/>
    </source>
</evidence>
<accession>A0ABQ6MPQ8</accession>
<comment type="caution">
    <text evidence="3">The sequence shown here is derived from an EMBL/GenBank/DDBJ whole genome shotgun (WGS) entry which is preliminary data.</text>
</comment>
<dbReference type="InterPro" id="IPR011989">
    <property type="entry name" value="ARM-like"/>
</dbReference>
<organism evidence="3 4">
    <name type="scientific">Tetraparma gracilis</name>
    <dbReference type="NCBI Taxonomy" id="2962635"/>
    <lineage>
        <taxon>Eukaryota</taxon>
        <taxon>Sar</taxon>
        <taxon>Stramenopiles</taxon>
        <taxon>Ochrophyta</taxon>
        <taxon>Bolidophyceae</taxon>
        <taxon>Parmales</taxon>
        <taxon>Triparmaceae</taxon>
        <taxon>Tetraparma</taxon>
    </lineage>
</organism>